<dbReference type="AlphaFoldDB" id="A0A1W1BUS3"/>
<dbReference type="PANTHER" id="PTHR30270:SF0">
    <property type="entry name" value="THIAMINE-MONOPHOSPHATE KINASE"/>
    <property type="match status" value="1"/>
</dbReference>
<dbReference type="InterPro" id="IPR016188">
    <property type="entry name" value="PurM-like_N"/>
</dbReference>
<dbReference type="PANTHER" id="PTHR30270">
    <property type="entry name" value="THIAMINE-MONOPHOSPHATE KINASE"/>
    <property type="match status" value="1"/>
</dbReference>
<feature type="domain" description="PurM-like N-terminal" evidence="1">
    <location>
        <begin position="17"/>
        <end position="122"/>
    </location>
</feature>
<gene>
    <name evidence="2" type="ORF">MNB_SV-12-704</name>
</gene>
<sequence>MNKEDYLIDKLSSPYIGDDGAIIGDKIYSMDAFFEGIHFKREWMSLKQIARKAMLINISDAVAMNAKPLYALVTLSLPKDITTNEIDEIVESIHKSADEFGCEIIGGDTIAGERLDFSITIISKSDNPLTRKGLKVGQLLAYSGVLGESKRDLNRLFRGESISDNSKFIEPILRQEFIEKARPYLSVGMDISDGLFCDTNKLLNYNNIGFEQTIEITDEVGSSGEEYEMLVGFDSSNLDKVLEIADELNMTLTVFAKVANNSKRFECIGHHF</sequence>
<dbReference type="InterPro" id="IPR006283">
    <property type="entry name" value="ThiL-like"/>
</dbReference>
<dbReference type="SUPFAM" id="SSF55326">
    <property type="entry name" value="PurM N-terminal domain-like"/>
    <property type="match status" value="1"/>
</dbReference>
<dbReference type="GO" id="GO:0009228">
    <property type="term" value="P:thiamine biosynthetic process"/>
    <property type="evidence" value="ECO:0007669"/>
    <property type="project" value="InterPro"/>
</dbReference>
<proteinExistence type="inferred from homology"/>
<evidence type="ECO:0000313" key="2">
    <source>
        <dbReference type="EMBL" id="SFV57358.1"/>
    </source>
</evidence>
<dbReference type="SUPFAM" id="SSF56042">
    <property type="entry name" value="PurM C-terminal domain-like"/>
    <property type="match status" value="1"/>
</dbReference>
<name>A0A1W1BUS3_9ZZZZ</name>
<dbReference type="InterPro" id="IPR036676">
    <property type="entry name" value="PurM-like_C_sf"/>
</dbReference>
<dbReference type="EMBL" id="FPHE01000077">
    <property type="protein sequence ID" value="SFV57358.1"/>
    <property type="molecule type" value="Genomic_DNA"/>
</dbReference>
<dbReference type="NCBIfam" id="NF004354">
    <property type="entry name" value="PRK05731.2-3"/>
    <property type="match status" value="1"/>
</dbReference>
<dbReference type="Pfam" id="PF00586">
    <property type="entry name" value="AIRS"/>
    <property type="match status" value="1"/>
</dbReference>
<dbReference type="GO" id="GO:0009030">
    <property type="term" value="F:thiamine-phosphate kinase activity"/>
    <property type="evidence" value="ECO:0007669"/>
    <property type="project" value="UniProtKB-EC"/>
</dbReference>
<dbReference type="Gene3D" id="3.30.1330.10">
    <property type="entry name" value="PurM-like, N-terminal domain"/>
    <property type="match status" value="1"/>
</dbReference>
<dbReference type="InterPro" id="IPR036921">
    <property type="entry name" value="PurM-like_N_sf"/>
</dbReference>
<organism evidence="2">
    <name type="scientific">hydrothermal vent metagenome</name>
    <dbReference type="NCBI Taxonomy" id="652676"/>
    <lineage>
        <taxon>unclassified sequences</taxon>
        <taxon>metagenomes</taxon>
        <taxon>ecological metagenomes</taxon>
    </lineage>
</organism>
<dbReference type="HAMAP" id="MF_02128">
    <property type="entry name" value="TMP_kinase"/>
    <property type="match status" value="1"/>
</dbReference>
<dbReference type="CDD" id="cd02194">
    <property type="entry name" value="ThiL"/>
    <property type="match status" value="1"/>
</dbReference>
<keyword evidence="2" id="KW-0808">Transferase</keyword>
<evidence type="ECO:0000259" key="1">
    <source>
        <dbReference type="Pfam" id="PF00586"/>
    </source>
</evidence>
<dbReference type="EC" id="2.7.4.16" evidence="2"/>
<keyword evidence="2" id="KW-0418">Kinase</keyword>
<reference evidence="2" key="1">
    <citation type="submission" date="2016-10" db="EMBL/GenBank/DDBJ databases">
        <authorList>
            <person name="de Groot N.N."/>
        </authorList>
    </citation>
    <scope>NUCLEOTIDE SEQUENCE</scope>
</reference>
<dbReference type="Gene3D" id="3.90.650.10">
    <property type="entry name" value="PurM-like C-terminal domain"/>
    <property type="match status" value="1"/>
</dbReference>
<protein>
    <submittedName>
        <fullName evidence="2">Thiamine-monophosphate kinase</fullName>
        <ecNumber evidence="2">2.7.4.16</ecNumber>
    </submittedName>
</protein>
<accession>A0A1W1BUS3</accession>